<organism evidence="2 3">
    <name type="scientific">Clarias magur</name>
    <name type="common">Asian catfish</name>
    <name type="synonym">Macropteronotus magur</name>
    <dbReference type="NCBI Taxonomy" id="1594786"/>
    <lineage>
        <taxon>Eukaryota</taxon>
        <taxon>Metazoa</taxon>
        <taxon>Chordata</taxon>
        <taxon>Craniata</taxon>
        <taxon>Vertebrata</taxon>
        <taxon>Euteleostomi</taxon>
        <taxon>Actinopterygii</taxon>
        <taxon>Neopterygii</taxon>
        <taxon>Teleostei</taxon>
        <taxon>Ostariophysi</taxon>
        <taxon>Siluriformes</taxon>
        <taxon>Clariidae</taxon>
        <taxon>Clarias</taxon>
    </lineage>
</organism>
<feature type="compositionally biased region" description="Polar residues" evidence="1">
    <location>
        <begin position="38"/>
        <end position="49"/>
    </location>
</feature>
<evidence type="ECO:0000313" key="3">
    <source>
        <dbReference type="Proteomes" id="UP000727407"/>
    </source>
</evidence>
<comment type="caution">
    <text evidence="2">The sequence shown here is derived from an EMBL/GenBank/DDBJ whole genome shotgun (WGS) entry which is preliminary data.</text>
</comment>
<evidence type="ECO:0000313" key="2">
    <source>
        <dbReference type="EMBL" id="KAF5903641.1"/>
    </source>
</evidence>
<sequence length="63" mass="6560">MEKLTMNSGGGGEVERDMDTQGDAGEPLRENGKAGAGQSPTVSRAQNSSPRMLVALDILCLIV</sequence>
<protein>
    <submittedName>
        <fullName evidence="2">Histone acetyltransferase p300-like isoform X2</fullName>
    </submittedName>
</protein>
<gene>
    <name evidence="2" type="ORF">DAT39_006613</name>
</gene>
<proteinExistence type="predicted"/>
<name>A0A8J4TT05_CLAMG</name>
<evidence type="ECO:0000256" key="1">
    <source>
        <dbReference type="SAM" id="MobiDB-lite"/>
    </source>
</evidence>
<dbReference type="AlphaFoldDB" id="A0A8J4TT05"/>
<dbReference type="OrthoDB" id="10507303at2759"/>
<dbReference type="Proteomes" id="UP000727407">
    <property type="component" value="Unassembled WGS sequence"/>
</dbReference>
<accession>A0A8J4TT05</accession>
<reference evidence="2" key="1">
    <citation type="submission" date="2020-07" db="EMBL/GenBank/DDBJ databases">
        <title>Clarias magur genome sequencing, assembly and annotation.</title>
        <authorList>
            <person name="Kushwaha B."/>
            <person name="Kumar R."/>
            <person name="Das P."/>
            <person name="Joshi C.G."/>
            <person name="Kumar D."/>
            <person name="Nagpure N.S."/>
            <person name="Pandey M."/>
            <person name="Agarwal S."/>
            <person name="Srivastava S."/>
            <person name="Singh M."/>
            <person name="Sahoo L."/>
            <person name="Jayasankar P."/>
            <person name="Meher P.K."/>
            <person name="Koringa P.G."/>
            <person name="Iquebal M.A."/>
            <person name="Das S.P."/>
            <person name="Bit A."/>
            <person name="Patnaik S."/>
            <person name="Patel N."/>
            <person name="Shah T.M."/>
            <person name="Hinsu A."/>
            <person name="Jena J.K."/>
        </authorList>
    </citation>
    <scope>NUCLEOTIDE SEQUENCE</scope>
    <source>
        <strain evidence="2">CIFAMagur01</strain>
        <tissue evidence="2">Testis</tissue>
    </source>
</reference>
<keyword evidence="3" id="KW-1185">Reference proteome</keyword>
<feature type="region of interest" description="Disordered" evidence="1">
    <location>
        <begin position="1"/>
        <end position="49"/>
    </location>
</feature>
<dbReference type="EMBL" id="QNUK01000070">
    <property type="protein sequence ID" value="KAF5903641.1"/>
    <property type="molecule type" value="Genomic_DNA"/>
</dbReference>
<feature type="non-terminal residue" evidence="2">
    <location>
        <position position="63"/>
    </location>
</feature>